<dbReference type="EMBL" id="JAGIOD010000002">
    <property type="protein sequence ID" value="MBP2383322.1"/>
    <property type="molecule type" value="Genomic_DNA"/>
</dbReference>
<name>A0ABS4X4E1_9MICO</name>
<keyword evidence="3" id="KW-1185">Reference proteome</keyword>
<dbReference type="SUPFAM" id="SSF51735">
    <property type="entry name" value="NAD(P)-binding Rossmann-fold domains"/>
    <property type="match status" value="1"/>
</dbReference>
<dbReference type="PANTHER" id="PTHR43162:SF1">
    <property type="entry name" value="PRESTALK A DIFFERENTIATION PROTEIN A"/>
    <property type="match status" value="1"/>
</dbReference>
<dbReference type="Proteomes" id="UP001519290">
    <property type="component" value="Unassembled WGS sequence"/>
</dbReference>
<dbReference type="InterPro" id="IPR008030">
    <property type="entry name" value="NmrA-like"/>
</dbReference>
<dbReference type="Pfam" id="PF05368">
    <property type="entry name" value="NmrA"/>
    <property type="match status" value="1"/>
</dbReference>
<dbReference type="InterPro" id="IPR036291">
    <property type="entry name" value="NAD(P)-bd_dom_sf"/>
</dbReference>
<comment type="caution">
    <text evidence="2">The sequence shown here is derived from an EMBL/GenBank/DDBJ whole genome shotgun (WGS) entry which is preliminary data.</text>
</comment>
<evidence type="ECO:0000313" key="3">
    <source>
        <dbReference type="Proteomes" id="UP001519290"/>
    </source>
</evidence>
<proteinExistence type="predicted"/>
<dbReference type="Gene3D" id="3.90.25.10">
    <property type="entry name" value="UDP-galactose 4-epimerase, domain 1"/>
    <property type="match status" value="1"/>
</dbReference>
<dbReference type="Gene3D" id="3.40.50.720">
    <property type="entry name" value="NAD(P)-binding Rossmann-like Domain"/>
    <property type="match status" value="1"/>
</dbReference>
<organism evidence="2 3">
    <name type="scientific">Brachybacterium sacelli</name>
    <dbReference type="NCBI Taxonomy" id="173364"/>
    <lineage>
        <taxon>Bacteria</taxon>
        <taxon>Bacillati</taxon>
        <taxon>Actinomycetota</taxon>
        <taxon>Actinomycetes</taxon>
        <taxon>Micrococcales</taxon>
        <taxon>Dermabacteraceae</taxon>
        <taxon>Brachybacterium</taxon>
    </lineage>
</organism>
<accession>A0ABS4X4E1</accession>
<evidence type="ECO:0000313" key="2">
    <source>
        <dbReference type="EMBL" id="MBP2383322.1"/>
    </source>
</evidence>
<dbReference type="InterPro" id="IPR051604">
    <property type="entry name" value="Ergot_Alk_Oxidoreductase"/>
</dbReference>
<dbReference type="RefSeq" id="WP_209904000.1">
    <property type="nucleotide sequence ID" value="NZ_BAAAJW010000012.1"/>
</dbReference>
<feature type="domain" description="NmrA-like" evidence="1">
    <location>
        <begin position="6"/>
        <end position="237"/>
    </location>
</feature>
<sequence>MTTAPEILIVGATGSTGRAVSGALATEGIAHRAMSRDTTRVTGELATPVRGDLDDAQGVREALNGVRAAYLVTPSTEAAETQQRRFLDEAVAAGVEHVVLLSQLGADIDSPVRFLRYHAAVENHAEGLGIGISALRPNLFMQGLLALAETVRRTGTLPAPIGSAPVSVIDVRDIGEVAANALIAPTPLGVRTLTGPESLTHAELADHLSTVTGRRIRFEDVDPRQFAEVLAPVLPTWQIEGLLEDYAHYARGEATEVTSAVPDLLGRPARDFRRFAVEHADVFRVA</sequence>
<protein>
    <submittedName>
        <fullName evidence="2">Uncharacterized protein YbjT (DUF2867 family)</fullName>
    </submittedName>
</protein>
<reference evidence="2 3" key="1">
    <citation type="submission" date="2021-03" db="EMBL/GenBank/DDBJ databases">
        <title>Sequencing the genomes of 1000 actinobacteria strains.</title>
        <authorList>
            <person name="Klenk H.-P."/>
        </authorList>
    </citation>
    <scope>NUCLEOTIDE SEQUENCE [LARGE SCALE GENOMIC DNA]</scope>
    <source>
        <strain evidence="2 3">DSM 14566</strain>
    </source>
</reference>
<evidence type="ECO:0000259" key="1">
    <source>
        <dbReference type="Pfam" id="PF05368"/>
    </source>
</evidence>
<dbReference type="PANTHER" id="PTHR43162">
    <property type="match status" value="1"/>
</dbReference>
<gene>
    <name evidence="2" type="ORF">JOF43_003311</name>
</gene>